<keyword evidence="3" id="KW-0732">Signal</keyword>
<reference evidence="7" key="1">
    <citation type="journal article" date="2016" name="Nature">
        <title>Genome evolution in the allotetraploid frog Xenopus laevis.</title>
        <authorList>
            <person name="Session A.M."/>
            <person name="Uno Y."/>
            <person name="Kwon T."/>
            <person name="Chapman J.A."/>
            <person name="Toyoda A."/>
            <person name="Takahashi S."/>
            <person name="Fukui A."/>
            <person name="Hikosaka A."/>
            <person name="Suzuki A."/>
            <person name="Kondo M."/>
            <person name="van Heeringen S.J."/>
            <person name="Quigley I."/>
            <person name="Heinz S."/>
            <person name="Ogino H."/>
            <person name="Ochi H."/>
            <person name="Hellsten U."/>
            <person name="Lyons J.B."/>
            <person name="Simakov O."/>
            <person name="Putnam N."/>
            <person name="Stites J."/>
            <person name="Kuroki Y."/>
            <person name="Tanaka T."/>
            <person name="Michiue T."/>
            <person name="Watanabe M."/>
            <person name="Bogdanovic O."/>
            <person name="Lister R."/>
            <person name="Georgiou G."/>
            <person name="Paranjpe S.S."/>
            <person name="van Kruijsbergen I."/>
            <person name="Shu S."/>
            <person name="Carlson J."/>
            <person name="Kinoshita T."/>
            <person name="Ohta Y."/>
            <person name="Mawaribuchi S."/>
            <person name="Jenkins J."/>
            <person name="Grimwood J."/>
            <person name="Schmutz J."/>
            <person name="Mitros T."/>
            <person name="Mozaffari S.V."/>
            <person name="Suzuki Y."/>
            <person name="Haramoto Y."/>
            <person name="Yamamoto T.S."/>
            <person name="Takagi C."/>
            <person name="Heald R."/>
            <person name="Miller K."/>
            <person name="Haudenschild C."/>
            <person name="Kitzman J."/>
            <person name="Nakayama T."/>
            <person name="Izutsu Y."/>
            <person name="Robert J."/>
            <person name="Fortriede J."/>
            <person name="Burns K."/>
            <person name="Lotay V."/>
            <person name="Karimi K."/>
            <person name="Yasuoka Y."/>
            <person name="Dichmann D.S."/>
            <person name="Flajnik M.F."/>
            <person name="Houston D.W."/>
            <person name="Shendure J."/>
            <person name="DuPasquier L."/>
            <person name="Vize P.D."/>
            <person name="Zorn A.M."/>
            <person name="Ito M."/>
            <person name="Marcotte E.M."/>
            <person name="Wallingford J.B."/>
            <person name="Ito Y."/>
            <person name="Asashima M."/>
            <person name="Ueno N."/>
            <person name="Matsuda Y."/>
            <person name="Veenstra G.J."/>
            <person name="Fujiyama A."/>
            <person name="Harland R.M."/>
            <person name="Taira M."/>
            <person name="Rokhsar D.S."/>
        </authorList>
    </citation>
    <scope>NUCLEOTIDE SEQUENCE [LARGE SCALE GENOMIC DNA]</scope>
    <source>
        <strain evidence="7">J</strain>
    </source>
</reference>
<keyword evidence="2" id="KW-0964">Secreted</keyword>
<evidence type="ECO:0000256" key="3">
    <source>
        <dbReference type="ARBA" id="ARBA00022729"/>
    </source>
</evidence>
<dbReference type="PANTHER" id="PTHR28610">
    <property type="entry name" value="DRAXIN"/>
    <property type="match status" value="1"/>
</dbReference>
<dbReference type="GO" id="GO:0090090">
    <property type="term" value="P:negative regulation of canonical Wnt signaling pathway"/>
    <property type="evidence" value="ECO:0007669"/>
    <property type="project" value="TreeGrafter"/>
</dbReference>
<evidence type="ECO:0000256" key="5">
    <source>
        <dbReference type="SAM" id="MobiDB-lite"/>
    </source>
</evidence>
<dbReference type="GO" id="GO:0030900">
    <property type="term" value="P:forebrain development"/>
    <property type="evidence" value="ECO:0007669"/>
    <property type="project" value="TreeGrafter"/>
</dbReference>
<feature type="compositionally biased region" description="Polar residues" evidence="5">
    <location>
        <begin position="75"/>
        <end position="87"/>
    </location>
</feature>
<feature type="compositionally biased region" description="Basic and acidic residues" evidence="5">
    <location>
        <begin position="105"/>
        <end position="120"/>
    </location>
</feature>
<keyword evidence="1" id="KW-0217">Developmental protein</keyword>
<dbReference type="Pfam" id="PF15550">
    <property type="entry name" value="Draxin"/>
    <property type="match status" value="1"/>
</dbReference>
<keyword evidence="4" id="KW-0325">Glycoprotein</keyword>
<evidence type="ECO:0000256" key="2">
    <source>
        <dbReference type="ARBA" id="ARBA00022525"/>
    </source>
</evidence>
<dbReference type="GO" id="GO:0021516">
    <property type="term" value="P:dorsal spinal cord development"/>
    <property type="evidence" value="ECO:0007669"/>
    <property type="project" value="TreeGrafter"/>
</dbReference>
<organism evidence="6 7">
    <name type="scientific">Xenopus laevis</name>
    <name type="common">African clawed frog</name>
    <dbReference type="NCBI Taxonomy" id="8355"/>
    <lineage>
        <taxon>Eukaryota</taxon>
        <taxon>Metazoa</taxon>
        <taxon>Chordata</taxon>
        <taxon>Craniata</taxon>
        <taxon>Vertebrata</taxon>
        <taxon>Euteleostomi</taxon>
        <taxon>Amphibia</taxon>
        <taxon>Batrachia</taxon>
        <taxon>Anura</taxon>
        <taxon>Pipoidea</taxon>
        <taxon>Pipidae</taxon>
        <taxon>Xenopodinae</taxon>
        <taxon>Xenopus</taxon>
        <taxon>Xenopus</taxon>
    </lineage>
</organism>
<dbReference type="GO" id="GO:0021528">
    <property type="term" value="P:commissural neuron differentiation in spinal cord"/>
    <property type="evidence" value="ECO:0007669"/>
    <property type="project" value="TreeGrafter"/>
</dbReference>
<dbReference type="AlphaFoldDB" id="A0A974CD58"/>
<feature type="region of interest" description="Disordered" evidence="5">
    <location>
        <begin position="61"/>
        <end position="120"/>
    </location>
</feature>
<sequence>MQDEALMIQRRQQLNHRALWGNIQKELNHCKEIVEQLRVNGPGTALKLAIDAKIRSYESTYDRTFPSPDPPLTIQIKSPSENHTIGNTRRDIIGSRQKFSNLSDRPNDRSPADEKCRDSPHMVRKSTCNLATVYARLDPEIRINTVLAIHEYTSIQVEKSRRLYAATQADFSRQPLKQVEDQIVLSSLCSHLTSRRDSQYGTDAGDVGTVGVTDHTISLNKIRIRKSCQRPAIIRTGSRQDENQGQAGSGAGAKRMSLFSCIQLFGFIVIAIVSHVACMSMYEARAKPKKMSENSQYEIQERNHRKSQMSKNDRTFGALPTPAFLLSDDMISSPLLRVAVEKGQPSALKQNKDELRTFHLSYNQRVNQPGDVKAKRKKHNREQKRSGLKDRARHHRGRGFEVESSGLLREDLTFKAPTQYTYLDMSSSGPATMLPQSTAKPMFINEQPTAMLETARRMRIHGKKGGDVMPTLDMTLFDWTDYEDMKPEIWPSSKKKGKNKENTNNATLVEEPCDHHLDCLPGSCCDLREHLCKPNNRGLNNKCYDDCMCTEGLRCYAKFHRNQRVTRRKGRCVDPENINKDQGSFISI</sequence>
<dbReference type="PANTHER" id="PTHR28610:SF1">
    <property type="entry name" value="DRAXIN"/>
    <property type="match status" value="1"/>
</dbReference>
<accession>A0A974CD58</accession>
<dbReference type="InterPro" id="IPR029094">
    <property type="entry name" value="Draxin"/>
</dbReference>
<evidence type="ECO:0000256" key="1">
    <source>
        <dbReference type="ARBA" id="ARBA00022473"/>
    </source>
</evidence>
<gene>
    <name evidence="6" type="ORF">XELAEV_18037298mg</name>
</gene>
<proteinExistence type="predicted"/>
<protein>
    <recommendedName>
        <fullName evidence="8">Draxin</fullName>
    </recommendedName>
</protein>
<feature type="region of interest" description="Disordered" evidence="5">
    <location>
        <begin position="363"/>
        <end position="399"/>
    </location>
</feature>
<evidence type="ECO:0008006" key="8">
    <source>
        <dbReference type="Google" id="ProtNLM"/>
    </source>
</evidence>
<dbReference type="GO" id="GO:0016055">
    <property type="term" value="P:Wnt signaling pathway"/>
    <property type="evidence" value="ECO:0007669"/>
    <property type="project" value="InterPro"/>
</dbReference>
<evidence type="ECO:0000313" key="6">
    <source>
        <dbReference type="EMBL" id="OCT70380.1"/>
    </source>
</evidence>
<dbReference type="GO" id="GO:0005576">
    <property type="term" value="C:extracellular region"/>
    <property type="evidence" value="ECO:0007669"/>
    <property type="project" value="InterPro"/>
</dbReference>
<evidence type="ECO:0000313" key="7">
    <source>
        <dbReference type="Proteomes" id="UP000694892"/>
    </source>
</evidence>
<dbReference type="Proteomes" id="UP000694892">
    <property type="component" value="Chromosome 7S"/>
</dbReference>
<evidence type="ECO:0000256" key="4">
    <source>
        <dbReference type="ARBA" id="ARBA00023180"/>
    </source>
</evidence>
<dbReference type="EMBL" id="CM004479">
    <property type="protein sequence ID" value="OCT70380.1"/>
    <property type="molecule type" value="Genomic_DNA"/>
</dbReference>
<name>A0A974CD58_XENLA</name>
<dbReference type="GO" id="GO:0007411">
    <property type="term" value="P:axon guidance"/>
    <property type="evidence" value="ECO:0007669"/>
    <property type="project" value="InterPro"/>
</dbReference>